<sequence>MLHVTTEVGKPGKREREKRHYPHIQHTPDKTIFKPTGRRYIPHGHGPSGDWTRPHAQSVQVEYSKCGPDWESKLRYIPHPQREEYPAMEIWENNWKSMRAYPFTYRRSNTEWLLDPDHHRVGLRCYFNGSHKATMTSERELSHSMLFGKNRKDWAIDKRNQIPEASAGDKNYQVVEYSPNFHFEGSTRPIVQFGSQASSMKPLTFIPLQTLPPIDHNSFERKEKERVLKEDITTVEKLESWKPATPLHLTIPQEEPKKLAPS</sequence>
<proteinExistence type="predicted"/>
<dbReference type="InterPro" id="IPR029165">
    <property type="entry name" value="SASRP1"/>
</dbReference>
<organism evidence="2 3">
    <name type="scientific">Lottia gigantea</name>
    <name type="common">Giant owl limpet</name>
    <dbReference type="NCBI Taxonomy" id="225164"/>
    <lineage>
        <taxon>Eukaryota</taxon>
        <taxon>Metazoa</taxon>
        <taxon>Spiralia</taxon>
        <taxon>Lophotrochozoa</taxon>
        <taxon>Mollusca</taxon>
        <taxon>Gastropoda</taxon>
        <taxon>Patellogastropoda</taxon>
        <taxon>Lottioidea</taxon>
        <taxon>Lottiidae</taxon>
        <taxon>Lottia</taxon>
    </lineage>
</organism>
<dbReference type="CTD" id="20245740"/>
<dbReference type="PANTHER" id="PTHR35845">
    <property type="entry name" value="SPERMATOGENESIS-ASSOCIATED SERINE-RICH PROTEIN 1"/>
    <property type="match status" value="1"/>
</dbReference>
<dbReference type="RefSeq" id="XP_009064487.1">
    <property type="nucleotide sequence ID" value="XM_009066239.1"/>
</dbReference>
<dbReference type="KEGG" id="lgi:LOTGIDRAFT_204677"/>
<dbReference type="OMA" id="MRPYPFT"/>
<keyword evidence="3" id="KW-1185">Reference proteome</keyword>
<feature type="region of interest" description="Disordered" evidence="1">
    <location>
        <begin position="1"/>
        <end position="29"/>
    </location>
</feature>
<dbReference type="OrthoDB" id="186791at2759"/>
<accession>V3ZKT2</accession>
<evidence type="ECO:0000256" key="1">
    <source>
        <dbReference type="SAM" id="MobiDB-lite"/>
    </source>
</evidence>
<evidence type="ECO:0000313" key="3">
    <source>
        <dbReference type="Proteomes" id="UP000030746"/>
    </source>
</evidence>
<gene>
    <name evidence="2" type="ORF">LOTGIDRAFT_204677</name>
</gene>
<reference evidence="2 3" key="1">
    <citation type="journal article" date="2013" name="Nature">
        <title>Insights into bilaterian evolution from three spiralian genomes.</title>
        <authorList>
            <person name="Simakov O."/>
            <person name="Marletaz F."/>
            <person name="Cho S.J."/>
            <person name="Edsinger-Gonzales E."/>
            <person name="Havlak P."/>
            <person name="Hellsten U."/>
            <person name="Kuo D.H."/>
            <person name="Larsson T."/>
            <person name="Lv J."/>
            <person name="Arendt D."/>
            <person name="Savage R."/>
            <person name="Osoegawa K."/>
            <person name="de Jong P."/>
            <person name="Grimwood J."/>
            <person name="Chapman J.A."/>
            <person name="Shapiro H."/>
            <person name="Aerts A."/>
            <person name="Otillar R.P."/>
            <person name="Terry A.Y."/>
            <person name="Boore J.L."/>
            <person name="Grigoriev I.V."/>
            <person name="Lindberg D.R."/>
            <person name="Seaver E.C."/>
            <person name="Weisblat D.A."/>
            <person name="Putnam N.H."/>
            <person name="Rokhsar D.S."/>
        </authorList>
    </citation>
    <scope>NUCLEOTIDE SEQUENCE [LARGE SCALE GENOMIC DNA]</scope>
</reference>
<dbReference type="STRING" id="225164.V3ZKT2"/>
<name>V3ZKT2_LOTGI</name>
<dbReference type="GeneID" id="20245740"/>
<dbReference type="Pfam" id="PF15160">
    <property type="entry name" value="SASRP1"/>
    <property type="match status" value="1"/>
</dbReference>
<dbReference type="PANTHER" id="PTHR35845:SF1">
    <property type="entry name" value="SPERMATOGENESIS-ASSOCIATED SERINE-RICH PROTEIN 1"/>
    <property type="match status" value="1"/>
</dbReference>
<evidence type="ECO:0000313" key="2">
    <source>
        <dbReference type="EMBL" id="ESO84867.1"/>
    </source>
</evidence>
<dbReference type="HOGENOM" id="CLU_089756_0_0_1"/>
<protein>
    <submittedName>
        <fullName evidence="2">Uncharacterized protein</fullName>
    </submittedName>
</protein>
<dbReference type="EMBL" id="KB203382">
    <property type="protein sequence ID" value="ESO84867.1"/>
    <property type="molecule type" value="Genomic_DNA"/>
</dbReference>
<dbReference type="AlphaFoldDB" id="V3ZKT2"/>
<dbReference type="Proteomes" id="UP000030746">
    <property type="component" value="Unassembled WGS sequence"/>
</dbReference>